<feature type="region of interest" description="Disordered" evidence="6">
    <location>
        <begin position="849"/>
        <end position="913"/>
    </location>
</feature>
<dbReference type="SUPFAM" id="SSF48150">
    <property type="entry name" value="DNA-glycosylase"/>
    <property type="match status" value="1"/>
</dbReference>
<dbReference type="PANTHER" id="PTHR46213:SF13">
    <property type="entry name" value="DEMETER-LIKE PROTEIN 2-RELATED"/>
    <property type="match status" value="1"/>
</dbReference>
<evidence type="ECO:0000256" key="4">
    <source>
        <dbReference type="PROSITE-ProRule" id="PRU00146"/>
    </source>
</evidence>
<keyword evidence="3" id="KW-0862">Zinc</keyword>
<dbReference type="GO" id="GO:0005634">
    <property type="term" value="C:nucleus"/>
    <property type="evidence" value="ECO:0007669"/>
    <property type="project" value="UniProtKB-UniRule"/>
</dbReference>
<feature type="domain" description="HMG box" evidence="8">
    <location>
        <begin position="684"/>
        <end position="733"/>
    </location>
</feature>
<dbReference type="GO" id="GO:0035514">
    <property type="term" value="F:DNA demethylase activity"/>
    <property type="evidence" value="ECO:0007669"/>
    <property type="project" value="InterPro"/>
</dbReference>
<keyword evidence="2 4" id="KW-0863">Zinc-finger</keyword>
<dbReference type="SUPFAM" id="SSF55729">
    <property type="entry name" value="Acyl-CoA N-acyltransferases (Nat)"/>
    <property type="match status" value="1"/>
</dbReference>
<dbReference type="PROSITE" id="PS50118">
    <property type="entry name" value="HMG_BOX_2"/>
    <property type="match status" value="1"/>
</dbReference>
<dbReference type="InterPro" id="IPR019786">
    <property type="entry name" value="Zinc_finger_PHD-type_CS"/>
</dbReference>
<dbReference type="SUPFAM" id="SSF57903">
    <property type="entry name" value="FYVE/PHD zinc finger"/>
    <property type="match status" value="1"/>
</dbReference>
<dbReference type="InterPro" id="IPR036910">
    <property type="entry name" value="HMG_box_dom_sf"/>
</dbReference>
<evidence type="ECO:0000256" key="1">
    <source>
        <dbReference type="ARBA" id="ARBA00022723"/>
    </source>
</evidence>
<evidence type="ECO:0000313" key="10">
    <source>
        <dbReference type="Proteomes" id="UP000037460"/>
    </source>
</evidence>
<dbReference type="GO" id="GO:0006281">
    <property type="term" value="P:DNA repair"/>
    <property type="evidence" value="ECO:0007669"/>
    <property type="project" value="InterPro"/>
</dbReference>
<dbReference type="Gene3D" id="1.10.1670.10">
    <property type="entry name" value="Helix-hairpin-Helix base-excision DNA repair enzymes (C-terminal)"/>
    <property type="match status" value="1"/>
</dbReference>
<dbReference type="Gene3D" id="3.40.630.30">
    <property type="match status" value="1"/>
</dbReference>
<dbReference type="GO" id="GO:0008270">
    <property type="term" value="F:zinc ion binding"/>
    <property type="evidence" value="ECO:0007669"/>
    <property type="project" value="UniProtKB-KW"/>
</dbReference>
<dbReference type="Gene3D" id="3.30.40.10">
    <property type="entry name" value="Zinc/RING finger domain, C3HC4 (zinc finger)"/>
    <property type="match status" value="1"/>
</dbReference>
<dbReference type="InterPro" id="IPR044811">
    <property type="entry name" value="DME/ROS1"/>
</dbReference>
<evidence type="ECO:0000259" key="7">
    <source>
        <dbReference type="PROSITE" id="PS50016"/>
    </source>
</evidence>
<evidence type="ECO:0000256" key="2">
    <source>
        <dbReference type="ARBA" id="ARBA00022771"/>
    </source>
</evidence>
<dbReference type="InterPro" id="IPR001965">
    <property type="entry name" value="Znf_PHD"/>
</dbReference>
<feature type="compositionally biased region" description="Polar residues" evidence="6">
    <location>
        <begin position="892"/>
        <end position="904"/>
    </location>
</feature>
<evidence type="ECO:0000256" key="3">
    <source>
        <dbReference type="ARBA" id="ARBA00022833"/>
    </source>
</evidence>
<organism evidence="9 10">
    <name type="scientific">Chrysochromulina tobinii</name>
    <dbReference type="NCBI Taxonomy" id="1460289"/>
    <lineage>
        <taxon>Eukaryota</taxon>
        <taxon>Haptista</taxon>
        <taxon>Haptophyta</taxon>
        <taxon>Prymnesiophyceae</taxon>
        <taxon>Prymnesiales</taxon>
        <taxon>Chrysochromulinaceae</taxon>
        <taxon>Chrysochromulina</taxon>
    </lineage>
</organism>
<evidence type="ECO:0000259" key="8">
    <source>
        <dbReference type="PROSITE" id="PS50118"/>
    </source>
</evidence>
<dbReference type="GO" id="GO:0019104">
    <property type="term" value="F:DNA N-glycosylase activity"/>
    <property type="evidence" value="ECO:0007669"/>
    <property type="project" value="InterPro"/>
</dbReference>
<dbReference type="GO" id="GO:0141166">
    <property type="term" value="P:chromosomal 5-methylcytosine DNA demethylation pathway"/>
    <property type="evidence" value="ECO:0007669"/>
    <property type="project" value="InterPro"/>
</dbReference>
<dbReference type="SMART" id="SM00249">
    <property type="entry name" value="PHD"/>
    <property type="match status" value="1"/>
</dbReference>
<dbReference type="PROSITE" id="PS01359">
    <property type="entry name" value="ZF_PHD_1"/>
    <property type="match status" value="1"/>
</dbReference>
<feature type="compositionally biased region" description="Basic and acidic residues" evidence="6">
    <location>
        <begin position="215"/>
        <end position="225"/>
    </location>
</feature>
<keyword evidence="1" id="KW-0479">Metal-binding</keyword>
<dbReference type="InterPro" id="IPR009071">
    <property type="entry name" value="HMG_box_dom"/>
</dbReference>
<evidence type="ECO:0000256" key="5">
    <source>
        <dbReference type="PROSITE-ProRule" id="PRU00267"/>
    </source>
</evidence>
<dbReference type="OrthoDB" id="5607at2759"/>
<dbReference type="AlphaFoldDB" id="A0A0M0J943"/>
<dbReference type="CDD" id="cd04301">
    <property type="entry name" value="NAT_SF"/>
    <property type="match status" value="1"/>
</dbReference>
<feature type="region of interest" description="Disordered" evidence="6">
    <location>
        <begin position="197"/>
        <end position="226"/>
    </location>
</feature>
<name>A0A0M0J943_9EUKA</name>
<dbReference type="SUPFAM" id="SSF47095">
    <property type="entry name" value="HMG-box"/>
    <property type="match status" value="1"/>
</dbReference>
<keyword evidence="5" id="KW-0539">Nucleus</keyword>
<dbReference type="GO" id="GO:0003677">
    <property type="term" value="F:DNA binding"/>
    <property type="evidence" value="ECO:0007669"/>
    <property type="project" value="UniProtKB-UniRule"/>
</dbReference>
<dbReference type="Proteomes" id="UP000037460">
    <property type="component" value="Unassembled WGS sequence"/>
</dbReference>
<proteinExistence type="predicted"/>
<dbReference type="EMBL" id="JWZX01003253">
    <property type="protein sequence ID" value="KOO22758.1"/>
    <property type="molecule type" value="Genomic_DNA"/>
</dbReference>
<reference evidence="10" key="1">
    <citation type="journal article" date="2015" name="PLoS Genet.">
        <title>Genome Sequence and Transcriptome Analyses of Chrysochromulina tobin: Metabolic Tools for Enhanced Algal Fitness in the Prominent Order Prymnesiales (Haptophyceae).</title>
        <authorList>
            <person name="Hovde B.T."/>
            <person name="Deodato C.R."/>
            <person name="Hunsperger H.M."/>
            <person name="Ryken S.A."/>
            <person name="Yost W."/>
            <person name="Jha R.K."/>
            <person name="Patterson J."/>
            <person name="Monnat R.J. Jr."/>
            <person name="Barlow S.B."/>
            <person name="Starkenburg S.R."/>
            <person name="Cattolico R.A."/>
        </authorList>
    </citation>
    <scope>NUCLEOTIDE SEQUENCE</scope>
    <source>
        <strain evidence="10">CCMP291</strain>
    </source>
</reference>
<dbReference type="InterPro" id="IPR019787">
    <property type="entry name" value="Znf_PHD-finger"/>
</dbReference>
<keyword evidence="10" id="KW-1185">Reference proteome</keyword>
<dbReference type="Gene3D" id="1.10.340.30">
    <property type="entry name" value="Hypothetical protein, domain 2"/>
    <property type="match status" value="1"/>
</dbReference>
<dbReference type="PANTHER" id="PTHR46213">
    <property type="entry name" value="TRANSCRIPTIONAL ACTIVATOR DEMETER"/>
    <property type="match status" value="1"/>
</dbReference>
<protein>
    <recommendedName>
        <fullName evidence="11">N-acetyltransferase domain-containing protein</fullName>
    </recommendedName>
</protein>
<feature type="region of interest" description="Disordered" evidence="6">
    <location>
        <begin position="262"/>
        <end position="313"/>
    </location>
</feature>
<sequence length="1202" mass="127015">MSREFTTVEDVSSKRMACDLLTSRLASSKLTKDNSQLISKLLGFSKGEMHCHLSKRPLAAKEREAYCCAIGTVARCRVVVAACFRHVERPRRASASQRNFTELLLLAVDRNEERKGLGRSMVEYVHECARAAGSERLIVVSNGHNFWRHPGLRFVDLEPNHGLNVFVPWSVGIKLLVRCIEAPGPEAAGPEARVVEGEQEAAEAPPAVGQVAAPRADEAADERAPEAVPEAACEAEDGAVDEAVEEAAPDAASEALGHAVTAVTDSDSAGRPVETPINQSKRLRPRELVATADNRYNRRSQRPKPTASPVSDNRLGRRKCITDEYCPLCERLYAEPEAGAAAMPEEMLQCESCARWVHVSCEALPVHCTHTVDFDDVHYTCAACRGCRPGEGNVIEQVRLRHWLATDTCPACETKCTTGEEAVGCDRGANVAGAELDSAAAVAAAVAASEATRARYEACAAAFEPLTAENVERKMQSFNTALEAVYGELPFTRLDWSTSVLGTLVGLICAQTCRNSWSSIGYLLSYNGLSGKSIACLLLYRMGRVDFAVDANVLRVMTRLGWLKRIGIYATEGLSSVDRRSAQRAGAILPVGLNDRHLARWLPPPQPKRRLGVGEAFGASRALKVPRLAANAPPASPTVWVTLRLGIRGSALAGGNVSVSASLALVCRGALVLAPLDGTPASKGKGPKTAHDIYVEAMRPALSLERPKCSRSELRTLLLQQWKQMDAAERAPWLAKVPVSTAAPASKALDAAVDAAPASLLQEESMIDVRGLTKAAGQVGRGSVNLASNEYLAADGSTPLRVVGAPRRYCKKHGKYHVCDGTRWTAAADMSGSGGGDGAAVEDEPYAFGEGEGAVPGEGEGEGIPVGSGSTLQGEVPAALAGASKARAKATRPNNSRVGTSGSGTEDIEDGPRNLKRFSKRAQDYMYEVLPTSTPPGSALSALLYRSHVFMITHGAILCGETPQCARPLSASAVAIFGCEIGSAAAAGAEVAAMAGTVGDYARGRLLLSPWTAFQGVFPMHGTYFAQNEVFEDESAGEPPASAAANNVPLPADVEPTAMDVEEEADEDAAPDDATDGTGAARAAHSAAALTTGLRLFALYVAAGGALCMRPAVWRKLMVVLHPDRGGDVRVFQHVSSLKARLDAGEDIGPCQPATALQSSAPGGAVVGTPALADELYARLRAELKEVAQRVGGQALKAVEVL</sequence>
<comment type="caution">
    <text evidence="9">The sequence shown here is derived from an EMBL/GenBank/DDBJ whole genome shotgun (WGS) entry which is preliminary data.</text>
</comment>
<feature type="DNA-binding region" description="HMG box" evidence="5">
    <location>
        <begin position="684"/>
        <end position="733"/>
    </location>
</feature>
<feature type="compositionally biased region" description="Low complexity" evidence="6">
    <location>
        <begin position="202"/>
        <end position="214"/>
    </location>
</feature>
<dbReference type="CDD" id="cd00084">
    <property type="entry name" value="HMG-box_SF"/>
    <property type="match status" value="1"/>
</dbReference>
<keyword evidence="5" id="KW-0238">DNA-binding</keyword>
<dbReference type="InterPro" id="IPR023170">
    <property type="entry name" value="HhH_base_excis_C"/>
</dbReference>
<dbReference type="InterPro" id="IPR016181">
    <property type="entry name" value="Acyl_CoA_acyltransferase"/>
</dbReference>
<dbReference type="Gene3D" id="1.10.30.10">
    <property type="entry name" value="High mobility group box domain"/>
    <property type="match status" value="1"/>
</dbReference>
<accession>A0A0M0J943</accession>
<dbReference type="PROSITE" id="PS50016">
    <property type="entry name" value="ZF_PHD_2"/>
    <property type="match status" value="1"/>
</dbReference>
<evidence type="ECO:0008006" key="11">
    <source>
        <dbReference type="Google" id="ProtNLM"/>
    </source>
</evidence>
<evidence type="ECO:0000256" key="6">
    <source>
        <dbReference type="SAM" id="MobiDB-lite"/>
    </source>
</evidence>
<dbReference type="InterPro" id="IPR011011">
    <property type="entry name" value="Znf_FYVE_PHD"/>
</dbReference>
<evidence type="ECO:0000313" key="9">
    <source>
        <dbReference type="EMBL" id="KOO22758.1"/>
    </source>
</evidence>
<feature type="compositionally biased region" description="Gly residues" evidence="6">
    <location>
        <begin position="850"/>
        <end position="866"/>
    </location>
</feature>
<dbReference type="InterPro" id="IPR011257">
    <property type="entry name" value="DNA_glycosylase"/>
</dbReference>
<gene>
    <name evidence="9" type="ORF">Ctob_000619</name>
</gene>
<dbReference type="InterPro" id="IPR013083">
    <property type="entry name" value="Znf_RING/FYVE/PHD"/>
</dbReference>
<feature type="domain" description="PHD-type" evidence="7">
    <location>
        <begin position="323"/>
        <end position="387"/>
    </location>
</feature>